<evidence type="ECO:0000256" key="3">
    <source>
        <dbReference type="SAM" id="SignalP"/>
    </source>
</evidence>
<keyword evidence="1 3" id="KW-0732">Signal</keyword>
<dbReference type="AlphaFoldDB" id="A0AA91LW76"/>
<dbReference type="Pfam" id="PF09167">
    <property type="entry name" value="DUF1942"/>
    <property type="match status" value="1"/>
</dbReference>
<feature type="compositionally biased region" description="Polar residues" evidence="2">
    <location>
        <begin position="154"/>
        <end position="166"/>
    </location>
</feature>
<name>A0AA91LW76_9MYCO</name>
<feature type="compositionally biased region" description="Low complexity" evidence="2">
    <location>
        <begin position="217"/>
        <end position="303"/>
    </location>
</feature>
<dbReference type="InterPro" id="IPR029050">
    <property type="entry name" value="Immunoprotect_excell_Ig-like"/>
</dbReference>
<evidence type="ECO:0000256" key="1">
    <source>
        <dbReference type="ARBA" id="ARBA00022729"/>
    </source>
</evidence>
<gene>
    <name evidence="5" type="ORF">BST20_14945</name>
</gene>
<accession>A0AA91LW76</accession>
<reference evidence="5 6" key="1">
    <citation type="submission" date="2016-12" db="EMBL/GenBank/DDBJ databases">
        <title>The new phylogeny of genus Mycobacterium.</title>
        <authorList>
            <person name="Tortoli E."/>
            <person name="Trovato A."/>
            <person name="Cirillo D.M."/>
        </authorList>
    </citation>
    <scope>NUCLEOTIDE SEQUENCE [LARGE SCALE GENOMIC DNA]</scope>
    <source>
        <strain evidence="5 6">DSM 44624</strain>
    </source>
</reference>
<comment type="caution">
    <text evidence="5">The sequence shown here is derived from an EMBL/GenBank/DDBJ whole genome shotgun (WGS) entry which is preliminary data.</text>
</comment>
<organism evidence="5 6">
    <name type="scientific">Mycobacterium branderi</name>
    <dbReference type="NCBI Taxonomy" id="43348"/>
    <lineage>
        <taxon>Bacteria</taxon>
        <taxon>Bacillati</taxon>
        <taxon>Actinomycetota</taxon>
        <taxon>Actinomycetes</taxon>
        <taxon>Mycobacteriales</taxon>
        <taxon>Mycobacteriaceae</taxon>
        <taxon>Mycobacterium</taxon>
    </lineage>
</organism>
<feature type="domain" description="MPT63-like" evidence="4">
    <location>
        <begin position="38"/>
        <end position="155"/>
    </location>
</feature>
<sequence length="348" mass="32531">MKIRTTAMAAAAAAAAGAIGVAGAAFASADEGATTSSQSLGSQAKIVNGTNVQGWTVTDLKQSSDTIPYQPHGTLWEATATDEAIQGGATPIVSNFNAVSPSGQTYRVLYQVATPQGVNPAGLGQGQKTSGKIYFDVTGDNPNSVVYTDGGGNQLASWVQSSQPQGRTGGRATPSPAGNTTTPAQTGTPGTATPAGNPAAPAATGSQGTPIPAGSQGTPPAAGGAATTPAVSPSAPGAAGTPAAPAGPAAPGAAGSPAAPAQGAAGAPAAPAPANSPEAPATSGSPETSPGGQPTGSQGTPTSAGTQEAPGTASSPDTTAGSPAAPSPGASQATPAGSQGQNGSSHNG</sequence>
<evidence type="ECO:0000313" key="6">
    <source>
        <dbReference type="Proteomes" id="UP000192441"/>
    </source>
</evidence>
<dbReference type="RefSeq" id="WP_083132198.1">
    <property type="nucleotide sequence ID" value="NZ_AP022606.1"/>
</dbReference>
<protein>
    <recommendedName>
        <fullName evidence="4">MPT63-like domain-containing protein</fullName>
    </recommendedName>
</protein>
<dbReference type="GO" id="GO:0005615">
    <property type="term" value="C:extracellular space"/>
    <property type="evidence" value="ECO:0007669"/>
    <property type="project" value="InterPro"/>
</dbReference>
<dbReference type="Gene3D" id="2.60.40.1240">
    <property type="match status" value="1"/>
</dbReference>
<feature type="signal peptide" evidence="3">
    <location>
        <begin position="1"/>
        <end position="27"/>
    </location>
</feature>
<feature type="chain" id="PRO_5041733516" description="MPT63-like domain-containing protein" evidence="3">
    <location>
        <begin position="28"/>
        <end position="348"/>
    </location>
</feature>
<evidence type="ECO:0000313" key="5">
    <source>
        <dbReference type="EMBL" id="ORA36614.1"/>
    </source>
</evidence>
<proteinExistence type="predicted"/>
<feature type="compositionally biased region" description="Low complexity" evidence="2">
    <location>
        <begin position="311"/>
        <end position="348"/>
    </location>
</feature>
<evidence type="ECO:0000259" key="4">
    <source>
        <dbReference type="Pfam" id="PF09167"/>
    </source>
</evidence>
<evidence type="ECO:0000256" key="2">
    <source>
        <dbReference type="SAM" id="MobiDB-lite"/>
    </source>
</evidence>
<dbReference type="SUPFAM" id="SSF81982">
    <property type="entry name" value="Antigen MPT63/MPB63 (immunoprotective extracellular protein)"/>
    <property type="match status" value="1"/>
</dbReference>
<dbReference type="InterPro" id="IPR015250">
    <property type="entry name" value="MPT63-like"/>
</dbReference>
<dbReference type="EMBL" id="MVHM01000009">
    <property type="protein sequence ID" value="ORA36614.1"/>
    <property type="molecule type" value="Genomic_DNA"/>
</dbReference>
<feature type="compositionally biased region" description="Low complexity" evidence="2">
    <location>
        <begin position="176"/>
        <end position="205"/>
    </location>
</feature>
<dbReference type="Proteomes" id="UP000192441">
    <property type="component" value="Unassembled WGS sequence"/>
</dbReference>
<feature type="region of interest" description="Disordered" evidence="2">
    <location>
        <begin position="145"/>
        <end position="348"/>
    </location>
</feature>